<dbReference type="PANTHER" id="PTHR35561:SF1">
    <property type="entry name" value="RNA 2',3'-CYCLIC PHOSPHODIESTERASE"/>
    <property type="match status" value="1"/>
</dbReference>
<comment type="function">
    <text evidence="2">Hydrolyzes RNA 2',3'-cyclic phosphodiester to an RNA 2'-phosphomonoester.</text>
</comment>
<accession>A0A173LKF6</accession>
<proteinExistence type="inferred from homology"/>
<dbReference type="EC" id="3.1.4.58" evidence="2"/>
<dbReference type="AlphaFoldDB" id="A0A173LKF6"/>
<evidence type="ECO:0000313" key="5">
    <source>
        <dbReference type="EMBL" id="ANI92094.1"/>
    </source>
</evidence>
<dbReference type="STRING" id="499555.BJL86_1312"/>
<dbReference type="InterPro" id="IPR014051">
    <property type="entry name" value="Phosphoesterase_HXTX"/>
</dbReference>
<sequence>MGSIRLFAGITPPQPVRDHLDFALEDVRARAGEQLRWTPRANWHITLSFYGEQPASSTGEISDYLRSVAESTSPMSIHLAGAGSFHSTRLWIGVGGETDRLRGLMSECLLDADLPRRNRAHLSVATLSGSRRPQRSRGRRPSPVVANSTPRLDNFVHALSVYAGPEFDVDAIELFESRLGEGPGGAPAYDVLARFPFRTAST</sequence>
<comment type="similarity">
    <text evidence="2">Belongs to the 2H phosphoesterase superfamily. ThpR family.</text>
</comment>
<dbReference type="Proteomes" id="UP000186104">
    <property type="component" value="Chromosome"/>
</dbReference>
<evidence type="ECO:0000256" key="2">
    <source>
        <dbReference type="HAMAP-Rule" id="MF_01940"/>
    </source>
</evidence>
<feature type="active site" description="Proton donor" evidence="2">
    <location>
        <position position="44"/>
    </location>
</feature>
<evidence type="ECO:0000256" key="1">
    <source>
        <dbReference type="ARBA" id="ARBA00022801"/>
    </source>
</evidence>
<dbReference type="NCBIfam" id="TIGR02258">
    <property type="entry name" value="2_5_ligase"/>
    <property type="match status" value="1"/>
</dbReference>
<feature type="short sequence motif" description="HXTX 1" evidence="2">
    <location>
        <begin position="44"/>
        <end position="47"/>
    </location>
</feature>
<gene>
    <name evidence="5" type="ORF">BJL86_1312</name>
</gene>
<dbReference type="InterPro" id="IPR009097">
    <property type="entry name" value="Cyclic_Pdiesterase"/>
</dbReference>
<dbReference type="HAMAP" id="MF_01940">
    <property type="entry name" value="RNA_CPDase"/>
    <property type="match status" value="1"/>
</dbReference>
<feature type="domain" description="Phosphoesterase HXTX" evidence="4">
    <location>
        <begin position="10"/>
        <end position="89"/>
    </location>
</feature>
<dbReference type="Gene3D" id="3.90.1140.10">
    <property type="entry name" value="Cyclic phosphodiesterase"/>
    <property type="match status" value="1"/>
</dbReference>
<dbReference type="SUPFAM" id="SSF55144">
    <property type="entry name" value="LigT-like"/>
    <property type="match status" value="1"/>
</dbReference>
<keyword evidence="6" id="KW-1185">Reference proteome</keyword>
<evidence type="ECO:0000259" key="4">
    <source>
        <dbReference type="Pfam" id="PF02834"/>
    </source>
</evidence>
<protein>
    <recommendedName>
        <fullName evidence="2">RNA 2',3'-cyclic phosphodiesterase</fullName>
        <shortName evidence="2">RNA 2',3'-CPDase</shortName>
        <ecNumber evidence="2">3.1.4.58</ecNumber>
    </recommendedName>
</protein>
<feature type="region of interest" description="Disordered" evidence="3">
    <location>
        <begin position="123"/>
        <end position="147"/>
    </location>
</feature>
<dbReference type="PANTHER" id="PTHR35561">
    <property type="entry name" value="RNA 2',3'-CYCLIC PHOSPHODIESTERASE"/>
    <property type="match status" value="1"/>
</dbReference>
<dbReference type="GO" id="GO:0008664">
    <property type="term" value="F:RNA 2',3'-cyclic 3'-phosphodiesterase activity"/>
    <property type="evidence" value="ECO:0007669"/>
    <property type="project" value="UniProtKB-EC"/>
</dbReference>
<comment type="catalytic activity">
    <reaction evidence="2">
        <text>a 3'-end 2',3'-cyclophospho-ribonucleotide-RNA + H2O = a 3'-end 2'-phospho-ribonucleotide-RNA + H(+)</text>
        <dbReference type="Rhea" id="RHEA:11828"/>
        <dbReference type="Rhea" id="RHEA-COMP:10464"/>
        <dbReference type="Rhea" id="RHEA-COMP:17353"/>
        <dbReference type="ChEBI" id="CHEBI:15377"/>
        <dbReference type="ChEBI" id="CHEBI:15378"/>
        <dbReference type="ChEBI" id="CHEBI:83064"/>
        <dbReference type="ChEBI" id="CHEBI:173113"/>
        <dbReference type="EC" id="3.1.4.58"/>
    </reaction>
</comment>
<evidence type="ECO:0000313" key="6">
    <source>
        <dbReference type="Proteomes" id="UP000186104"/>
    </source>
</evidence>
<comment type="caution">
    <text evidence="2">Lacks conserved residue(s) required for the propagation of feature annotation.</text>
</comment>
<dbReference type="InterPro" id="IPR004175">
    <property type="entry name" value="RNA_CPDase"/>
</dbReference>
<dbReference type="GO" id="GO:0004113">
    <property type="term" value="F:2',3'-cyclic-nucleotide 3'-phosphodiesterase activity"/>
    <property type="evidence" value="ECO:0007669"/>
    <property type="project" value="InterPro"/>
</dbReference>
<feature type="active site" description="Proton acceptor" evidence="2">
    <location>
        <position position="121"/>
    </location>
</feature>
<dbReference type="KEGG" id="dtm:BJL86_1312"/>
<dbReference type="EMBL" id="CP015961">
    <property type="protein sequence ID" value="ANI92094.1"/>
    <property type="molecule type" value="Genomic_DNA"/>
</dbReference>
<keyword evidence="1 2" id="KW-0378">Hydrolase</keyword>
<dbReference type="Pfam" id="PF02834">
    <property type="entry name" value="LigT_PEase"/>
    <property type="match status" value="1"/>
</dbReference>
<name>A0A173LKF6_9ACTN</name>
<dbReference type="RefSeq" id="WP_197487670.1">
    <property type="nucleotide sequence ID" value="NZ_CP015961.1"/>
</dbReference>
<evidence type="ECO:0000256" key="3">
    <source>
        <dbReference type="SAM" id="MobiDB-lite"/>
    </source>
</evidence>
<organism evidence="5 6">
    <name type="scientific">Dietzia timorensis</name>
    <dbReference type="NCBI Taxonomy" id="499555"/>
    <lineage>
        <taxon>Bacteria</taxon>
        <taxon>Bacillati</taxon>
        <taxon>Actinomycetota</taxon>
        <taxon>Actinomycetes</taxon>
        <taxon>Mycobacteriales</taxon>
        <taxon>Dietziaceae</taxon>
        <taxon>Dietzia</taxon>
    </lineage>
</organism>
<reference evidence="5 6" key="1">
    <citation type="submission" date="2016-06" db="EMBL/GenBank/DDBJ databases">
        <title>Complete genome sequence of a saline-alkali tolerant type strain Dietzia timorensis ID05-A0528T.</title>
        <authorList>
            <person name="Wu X."/>
        </authorList>
    </citation>
    <scope>NUCLEOTIDE SEQUENCE [LARGE SCALE GENOMIC DNA]</scope>
    <source>
        <strain evidence="5 6">ID05-A0528</strain>
    </source>
</reference>